<proteinExistence type="inferred from homology"/>
<accession>A0A267F8B0</accession>
<gene>
    <name evidence="13" type="ORF">BOX15_Mlig007194g1</name>
</gene>
<dbReference type="GO" id="GO:0003723">
    <property type="term" value="F:RNA binding"/>
    <property type="evidence" value="ECO:0007669"/>
    <property type="project" value="UniProtKB-KW"/>
</dbReference>
<feature type="compositionally biased region" description="Basic residues" evidence="11">
    <location>
        <begin position="339"/>
        <end position="351"/>
    </location>
</feature>
<feature type="region of interest" description="Disordered" evidence="11">
    <location>
        <begin position="192"/>
        <end position="248"/>
    </location>
</feature>
<dbReference type="AlphaFoldDB" id="A0A267F8B0"/>
<dbReference type="Pfam" id="PF10258">
    <property type="entry name" value="PHAX_RNA-bd"/>
    <property type="match status" value="1"/>
</dbReference>
<comment type="similarity">
    <text evidence="3">Belongs to the PHAX family.</text>
</comment>
<feature type="compositionally biased region" description="Low complexity" evidence="11">
    <location>
        <begin position="59"/>
        <end position="74"/>
    </location>
</feature>
<evidence type="ECO:0000313" key="13">
    <source>
        <dbReference type="EMBL" id="PAA70015.1"/>
    </source>
</evidence>
<keyword evidence="8" id="KW-0653">Protein transport</keyword>
<evidence type="ECO:0000256" key="5">
    <source>
        <dbReference type="ARBA" id="ARBA00022448"/>
    </source>
</evidence>
<comment type="caution">
    <text evidence="13">The sequence shown here is derived from an EMBL/GenBank/DDBJ whole genome shotgun (WGS) entry which is preliminary data.</text>
</comment>
<dbReference type="GO" id="GO:0005737">
    <property type="term" value="C:cytoplasm"/>
    <property type="evidence" value="ECO:0007669"/>
    <property type="project" value="UniProtKB-SubCell"/>
</dbReference>
<keyword evidence="14" id="KW-1185">Reference proteome</keyword>
<dbReference type="InterPro" id="IPR038092">
    <property type="entry name" value="PHAX_RNA-binding_sf"/>
</dbReference>
<evidence type="ECO:0000256" key="9">
    <source>
        <dbReference type="ARBA" id="ARBA00023242"/>
    </source>
</evidence>
<dbReference type="PANTHER" id="PTHR13135:SF0">
    <property type="entry name" value="PHOSPHORYLATED ADAPTER RNA EXPORT PROTEIN"/>
    <property type="match status" value="1"/>
</dbReference>
<evidence type="ECO:0000259" key="12">
    <source>
        <dbReference type="Pfam" id="PF10258"/>
    </source>
</evidence>
<dbReference type="OrthoDB" id="20573at2759"/>
<dbReference type="Proteomes" id="UP000215902">
    <property type="component" value="Unassembled WGS sequence"/>
</dbReference>
<keyword evidence="5" id="KW-0813">Transport</keyword>
<dbReference type="EMBL" id="NIVC01001272">
    <property type="protein sequence ID" value="PAA70015.1"/>
    <property type="molecule type" value="Genomic_DNA"/>
</dbReference>
<dbReference type="STRING" id="282301.A0A267F8B0"/>
<name>A0A267F8B0_9PLAT</name>
<protein>
    <recommendedName>
        <fullName evidence="4">Phosphorylated adapter RNA export protein</fullName>
    </recommendedName>
    <alternativeName>
        <fullName evidence="10">RNA U small nuclear RNA export adapter protein</fullName>
    </alternativeName>
</protein>
<evidence type="ECO:0000256" key="7">
    <source>
        <dbReference type="ARBA" id="ARBA00022884"/>
    </source>
</evidence>
<evidence type="ECO:0000256" key="1">
    <source>
        <dbReference type="ARBA" id="ARBA00004123"/>
    </source>
</evidence>
<evidence type="ECO:0000256" key="6">
    <source>
        <dbReference type="ARBA" id="ARBA00022490"/>
    </source>
</evidence>
<evidence type="ECO:0000256" key="4">
    <source>
        <dbReference type="ARBA" id="ARBA00016856"/>
    </source>
</evidence>
<keyword evidence="7" id="KW-0694">RNA-binding</keyword>
<keyword evidence="6" id="KW-0963">Cytoplasm</keyword>
<sequence>IFWHKIKNKQISMAQSQLQRRDSSIVDSDSNSDSNNNSSYSSDEECGSPVAKRVWLGDSSKGNSISKPSSVGSASSSRLAAAEAWRKTFQEGVIDSQLSRAVGFVSGGQPNVDRDTEAYNYKLAPRLPDKESRQAKRKADLDAISAAVAAAGQVDDEFSAVAEQHLELEQFGLPSADAQGSDSQSDLRLKLRAKNRKRNAQKRLSKERKRQRAEQRAAGGNLGDMEVDGKQKAKRGQRDRNKLDPSVPPEKLARRLAHLLHEPKRHILDRVVAHLGPAKAIELYRRTQDIESAGGLPVANGNRRRTPGGVYMQLIKSEDSVTPDMLRQIFDGEQSSAKDRRKRLRANRRKKQSADRGGVASADAQQADETAELEKKRAELLAQLDSLEDAEIE</sequence>
<reference evidence="13 14" key="1">
    <citation type="submission" date="2017-06" db="EMBL/GenBank/DDBJ databases">
        <title>A platform for efficient transgenesis in Macrostomum lignano, a flatworm model organism for stem cell research.</title>
        <authorList>
            <person name="Berezikov E."/>
        </authorList>
    </citation>
    <scope>NUCLEOTIDE SEQUENCE [LARGE SCALE GENOMIC DNA]</scope>
    <source>
        <strain evidence="13">DV1</strain>
        <tissue evidence="13">Whole organism</tissue>
    </source>
</reference>
<feature type="region of interest" description="Disordered" evidence="11">
    <location>
        <begin position="13"/>
        <end position="74"/>
    </location>
</feature>
<evidence type="ECO:0000313" key="14">
    <source>
        <dbReference type="Proteomes" id="UP000215902"/>
    </source>
</evidence>
<evidence type="ECO:0000256" key="2">
    <source>
        <dbReference type="ARBA" id="ARBA00004496"/>
    </source>
</evidence>
<feature type="domain" description="Phosphorylated adapter RNA export protein RNA-binding" evidence="12">
    <location>
        <begin position="252"/>
        <end position="333"/>
    </location>
</feature>
<dbReference type="GO" id="GO:0015031">
    <property type="term" value="P:protein transport"/>
    <property type="evidence" value="ECO:0007669"/>
    <property type="project" value="UniProtKB-KW"/>
</dbReference>
<evidence type="ECO:0000256" key="8">
    <source>
        <dbReference type="ARBA" id="ARBA00022927"/>
    </source>
</evidence>
<feature type="region of interest" description="Disordered" evidence="11">
    <location>
        <begin position="332"/>
        <end position="371"/>
    </location>
</feature>
<feature type="compositionally biased region" description="Low complexity" evidence="11">
    <location>
        <begin position="25"/>
        <end position="41"/>
    </location>
</feature>
<dbReference type="GO" id="GO:0006408">
    <property type="term" value="P:snRNA export from nucleus"/>
    <property type="evidence" value="ECO:0007669"/>
    <property type="project" value="InterPro"/>
</dbReference>
<dbReference type="GO" id="GO:0005634">
    <property type="term" value="C:nucleus"/>
    <property type="evidence" value="ECO:0007669"/>
    <property type="project" value="UniProtKB-SubCell"/>
</dbReference>
<feature type="compositionally biased region" description="Basic and acidic residues" evidence="11">
    <location>
        <begin position="227"/>
        <end position="243"/>
    </location>
</feature>
<dbReference type="PANTHER" id="PTHR13135">
    <property type="entry name" value="CYTOSOLIC RESINIFERATOXIN BINDING PROTEIN RBP-26"/>
    <property type="match status" value="1"/>
</dbReference>
<evidence type="ECO:0000256" key="3">
    <source>
        <dbReference type="ARBA" id="ARBA00006094"/>
    </source>
</evidence>
<evidence type="ECO:0000256" key="10">
    <source>
        <dbReference type="ARBA" id="ARBA00030834"/>
    </source>
</evidence>
<dbReference type="Gene3D" id="1.10.10.1440">
    <property type="entry name" value="PHAX RNA-binding domain"/>
    <property type="match status" value="1"/>
</dbReference>
<comment type="subcellular location">
    <subcellularLocation>
        <location evidence="2">Cytoplasm</location>
    </subcellularLocation>
    <subcellularLocation>
        <location evidence="1">Nucleus</location>
    </subcellularLocation>
</comment>
<feature type="compositionally biased region" description="Basic residues" evidence="11">
    <location>
        <begin position="192"/>
        <end position="211"/>
    </location>
</feature>
<evidence type="ECO:0000256" key="11">
    <source>
        <dbReference type="SAM" id="MobiDB-lite"/>
    </source>
</evidence>
<keyword evidence="9" id="KW-0539">Nucleus</keyword>
<dbReference type="FunFam" id="1.10.10.1440:FF:000001">
    <property type="entry name" value="phosphorylated adapter RNA export protein-like"/>
    <property type="match status" value="1"/>
</dbReference>
<dbReference type="InterPro" id="IPR019385">
    <property type="entry name" value="PHAX_RNA-binding_domain"/>
</dbReference>
<organism evidence="13 14">
    <name type="scientific">Macrostomum lignano</name>
    <dbReference type="NCBI Taxonomy" id="282301"/>
    <lineage>
        <taxon>Eukaryota</taxon>
        <taxon>Metazoa</taxon>
        <taxon>Spiralia</taxon>
        <taxon>Lophotrochozoa</taxon>
        <taxon>Platyhelminthes</taxon>
        <taxon>Rhabditophora</taxon>
        <taxon>Macrostomorpha</taxon>
        <taxon>Macrostomida</taxon>
        <taxon>Macrostomidae</taxon>
        <taxon>Macrostomum</taxon>
    </lineage>
</organism>
<dbReference type="InterPro" id="IPR039047">
    <property type="entry name" value="PHAX"/>
</dbReference>
<feature type="non-terminal residue" evidence="13">
    <location>
        <position position="1"/>
    </location>
</feature>